<gene>
    <name evidence="2" type="ORF">EDS130_LOCUS44894</name>
    <name evidence="3" type="ORF">XAT740_LOCUS49500</name>
</gene>
<comment type="caution">
    <text evidence="2">The sequence shown here is derived from an EMBL/GenBank/DDBJ whole genome shotgun (WGS) entry which is preliminary data.</text>
</comment>
<proteinExistence type="predicted"/>
<accession>A0A815VNQ9</accession>
<dbReference type="AlphaFoldDB" id="A0A815VNQ9"/>
<evidence type="ECO:0000256" key="1">
    <source>
        <dbReference type="SAM" id="MobiDB-lite"/>
    </source>
</evidence>
<reference evidence="2" key="1">
    <citation type="submission" date="2021-02" db="EMBL/GenBank/DDBJ databases">
        <authorList>
            <person name="Nowell W R."/>
        </authorList>
    </citation>
    <scope>NUCLEOTIDE SEQUENCE</scope>
</reference>
<dbReference type="EMBL" id="CAJNOR010007346">
    <property type="protein sequence ID" value="CAF1615505.1"/>
    <property type="molecule type" value="Genomic_DNA"/>
</dbReference>
<name>A0A815VNQ9_ADIRI</name>
<feature type="region of interest" description="Disordered" evidence="1">
    <location>
        <begin position="154"/>
        <end position="182"/>
    </location>
</feature>
<evidence type="ECO:0000313" key="3">
    <source>
        <dbReference type="EMBL" id="CAF1615505.1"/>
    </source>
</evidence>
<dbReference type="Proteomes" id="UP000663828">
    <property type="component" value="Unassembled WGS sequence"/>
</dbReference>
<protein>
    <submittedName>
        <fullName evidence="2">Uncharacterized protein</fullName>
    </submittedName>
</protein>
<sequence length="192" mass="21689">MPARNYPDLQDLATTIFTYENSNVAATQLIKTIAKESGCTECTSATSSTYFANGGENITLAKILTLLALSMLRHISVVRISTSLNEPPPEGYELCKCTNCEEKTWEDHVFKDDLDDEVSVYGNLHLERVHSYTNNRNAFMHIRISSRVFEDLNDNDSYDDDDDDDFPGQASSYFSESPFPCGDPFDSYDWEC</sequence>
<evidence type="ECO:0000313" key="2">
    <source>
        <dbReference type="EMBL" id="CAF1535269.1"/>
    </source>
</evidence>
<keyword evidence="4" id="KW-1185">Reference proteome</keyword>
<dbReference type="EMBL" id="CAJNOJ010000948">
    <property type="protein sequence ID" value="CAF1535269.1"/>
    <property type="molecule type" value="Genomic_DNA"/>
</dbReference>
<evidence type="ECO:0000313" key="5">
    <source>
        <dbReference type="Proteomes" id="UP000663852"/>
    </source>
</evidence>
<evidence type="ECO:0000313" key="4">
    <source>
        <dbReference type="Proteomes" id="UP000663828"/>
    </source>
</evidence>
<dbReference type="Proteomes" id="UP000663852">
    <property type="component" value="Unassembled WGS sequence"/>
</dbReference>
<feature type="compositionally biased region" description="Acidic residues" evidence="1">
    <location>
        <begin position="154"/>
        <end position="166"/>
    </location>
</feature>
<organism evidence="2 5">
    <name type="scientific">Adineta ricciae</name>
    <name type="common">Rotifer</name>
    <dbReference type="NCBI Taxonomy" id="249248"/>
    <lineage>
        <taxon>Eukaryota</taxon>
        <taxon>Metazoa</taxon>
        <taxon>Spiralia</taxon>
        <taxon>Gnathifera</taxon>
        <taxon>Rotifera</taxon>
        <taxon>Eurotatoria</taxon>
        <taxon>Bdelloidea</taxon>
        <taxon>Adinetida</taxon>
        <taxon>Adinetidae</taxon>
        <taxon>Adineta</taxon>
    </lineage>
</organism>